<dbReference type="CDD" id="cd05403">
    <property type="entry name" value="NT_KNTase_like"/>
    <property type="match status" value="1"/>
</dbReference>
<dbReference type="Proteomes" id="UP000240912">
    <property type="component" value="Unassembled WGS sequence"/>
</dbReference>
<dbReference type="EMBL" id="PYLS01000005">
    <property type="protein sequence ID" value="PST83170.1"/>
    <property type="molecule type" value="Genomic_DNA"/>
</dbReference>
<dbReference type="Gene3D" id="3.30.460.10">
    <property type="entry name" value="Beta Polymerase, domain 2"/>
    <property type="match status" value="1"/>
</dbReference>
<dbReference type="RefSeq" id="WP_107215430.1">
    <property type="nucleotide sequence ID" value="NZ_KZ686269.1"/>
</dbReference>
<organism evidence="2 3">
    <name type="scientific">Pedobacter yulinensis</name>
    <dbReference type="NCBI Taxonomy" id="2126353"/>
    <lineage>
        <taxon>Bacteria</taxon>
        <taxon>Pseudomonadati</taxon>
        <taxon>Bacteroidota</taxon>
        <taxon>Sphingobacteriia</taxon>
        <taxon>Sphingobacteriales</taxon>
        <taxon>Sphingobacteriaceae</taxon>
        <taxon>Pedobacter</taxon>
    </lineage>
</organism>
<feature type="domain" description="Polymerase beta nucleotidyltransferase" evidence="1">
    <location>
        <begin position="13"/>
        <end position="102"/>
    </location>
</feature>
<evidence type="ECO:0000313" key="2">
    <source>
        <dbReference type="EMBL" id="PST83170.1"/>
    </source>
</evidence>
<comment type="caution">
    <text evidence="2">The sequence shown here is derived from an EMBL/GenBank/DDBJ whole genome shotgun (WGS) entry which is preliminary data.</text>
</comment>
<keyword evidence="3" id="KW-1185">Reference proteome</keyword>
<sequence length="118" mass="13621">MVTFGLSKETIGKINGIFHKYPVIERILIYGCRAKGTFCPSSDIDLTLMGDQIDLSIQYAIENDLDDLLLPYKFDLSVFKKIDNPDFIEHINRVGKEFYLRRHDEYGGNQIRFAGITR</sequence>
<dbReference type="InterPro" id="IPR043519">
    <property type="entry name" value="NT_sf"/>
</dbReference>
<protein>
    <recommendedName>
        <fullName evidence="1">Polymerase beta nucleotidyltransferase domain-containing protein</fullName>
    </recommendedName>
</protein>
<evidence type="ECO:0000313" key="3">
    <source>
        <dbReference type="Proteomes" id="UP000240912"/>
    </source>
</evidence>
<dbReference type="AlphaFoldDB" id="A0A2T3HL56"/>
<name>A0A2T3HL56_9SPHI</name>
<dbReference type="OrthoDB" id="9803106at2"/>
<evidence type="ECO:0000259" key="1">
    <source>
        <dbReference type="Pfam" id="PF18765"/>
    </source>
</evidence>
<dbReference type="SUPFAM" id="SSF81301">
    <property type="entry name" value="Nucleotidyltransferase"/>
    <property type="match status" value="1"/>
</dbReference>
<reference evidence="2 3" key="1">
    <citation type="submission" date="2018-03" db="EMBL/GenBank/DDBJ databases">
        <authorList>
            <person name="Keele B.F."/>
        </authorList>
    </citation>
    <scope>NUCLEOTIDE SEQUENCE [LARGE SCALE GENOMIC DNA]</scope>
    <source>
        <strain evidence="2 3">YL28-9</strain>
    </source>
</reference>
<proteinExistence type="predicted"/>
<gene>
    <name evidence="2" type="ORF">C7T94_11260</name>
</gene>
<dbReference type="Pfam" id="PF18765">
    <property type="entry name" value="Polbeta"/>
    <property type="match status" value="1"/>
</dbReference>
<accession>A0A2T3HL56</accession>
<dbReference type="InterPro" id="IPR041633">
    <property type="entry name" value="Polbeta"/>
</dbReference>